<name>A0A0E9WKU3_ANGAN</name>
<dbReference type="AlphaFoldDB" id="A0A0E9WKU3"/>
<proteinExistence type="predicted"/>
<protein>
    <submittedName>
        <fullName evidence="1">Uncharacterized protein</fullName>
    </submittedName>
</protein>
<reference evidence="1" key="1">
    <citation type="submission" date="2014-11" db="EMBL/GenBank/DDBJ databases">
        <authorList>
            <person name="Amaro Gonzalez C."/>
        </authorList>
    </citation>
    <scope>NUCLEOTIDE SEQUENCE</scope>
</reference>
<sequence>MYEGHKVLCLTCYSVSLSVYIKTRKHLTYIGKAASWCSVLSLQCCSTLESKWVVSTPHKITDPLLSITEHYGIMTNNSPVLSTGWFSFVNVKKAFSSPSVSQPMPGIQT</sequence>
<organism evidence="1">
    <name type="scientific">Anguilla anguilla</name>
    <name type="common">European freshwater eel</name>
    <name type="synonym">Muraena anguilla</name>
    <dbReference type="NCBI Taxonomy" id="7936"/>
    <lineage>
        <taxon>Eukaryota</taxon>
        <taxon>Metazoa</taxon>
        <taxon>Chordata</taxon>
        <taxon>Craniata</taxon>
        <taxon>Vertebrata</taxon>
        <taxon>Euteleostomi</taxon>
        <taxon>Actinopterygii</taxon>
        <taxon>Neopterygii</taxon>
        <taxon>Teleostei</taxon>
        <taxon>Anguilliformes</taxon>
        <taxon>Anguillidae</taxon>
        <taxon>Anguilla</taxon>
    </lineage>
</organism>
<accession>A0A0E9WKU3</accession>
<evidence type="ECO:0000313" key="1">
    <source>
        <dbReference type="EMBL" id="JAH90967.1"/>
    </source>
</evidence>
<reference evidence="1" key="2">
    <citation type="journal article" date="2015" name="Fish Shellfish Immunol.">
        <title>Early steps in the European eel (Anguilla anguilla)-Vibrio vulnificus interaction in the gills: Role of the RtxA13 toxin.</title>
        <authorList>
            <person name="Callol A."/>
            <person name="Pajuelo D."/>
            <person name="Ebbesson L."/>
            <person name="Teles M."/>
            <person name="MacKenzie S."/>
            <person name="Amaro C."/>
        </authorList>
    </citation>
    <scope>NUCLEOTIDE SEQUENCE</scope>
</reference>
<dbReference type="EMBL" id="GBXM01017610">
    <property type="protein sequence ID" value="JAH90967.1"/>
    <property type="molecule type" value="Transcribed_RNA"/>
</dbReference>